<evidence type="ECO:0000256" key="11">
    <source>
        <dbReference type="ARBA" id="ARBA00023136"/>
    </source>
</evidence>
<dbReference type="Gene3D" id="3.40.50.620">
    <property type="entry name" value="HUPs"/>
    <property type="match status" value="1"/>
</dbReference>
<dbReference type="PROSITE" id="PS00178">
    <property type="entry name" value="AA_TRNA_LIGASE_I"/>
    <property type="match status" value="1"/>
</dbReference>
<dbReference type="PANTHER" id="PTHR11956:SF11">
    <property type="entry name" value="ARGININE--TRNA LIGASE, MITOCHONDRIAL-RELATED"/>
    <property type="match status" value="1"/>
</dbReference>
<dbReference type="RefSeq" id="XP_053760638.1">
    <property type="nucleotide sequence ID" value="XM_053904663.1"/>
</dbReference>
<dbReference type="FunFam" id="3.40.50.620:FF:000058">
    <property type="entry name" value="Mitochondrial arginyl-tRNA synthetase"/>
    <property type="match status" value="1"/>
</dbReference>
<dbReference type="GO" id="GO:0006420">
    <property type="term" value="P:arginyl-tRNA aminoacylation"/>
    <property type="evidence" value="ECO:0007669"/>
    <property type="project" value="InterPro"/>
</dbReference>
<dbReference type="FunFam" id="1.10.730.10:FF:000006">
    <property type="entry name" value="Arginyl-tRNA synthetase 2, mitochondrial"/>
    <property type="match status" value="1"/>
</dbReference>
<dbReference type="FunFam" id="3.30.1360.70:FF:000004">
    <property type="entry name" value="Probable arginine--tRNA ligase, mitochondrial"/>
    <property type="match status" value="1"/>
</dbReference>
<keyword evidence="9" id="KW-0007">Acetylation</keyword>
<dbReference type="AlphaFoldDB" id="A0A9W2VQ68"/>
<evidence type="ECO:0000256" key="9">
    <source>
        <dbReference type="ARBA" id="ARBA00022990"/>
    </source>
</evidence>
<reference evidence="20" key="1">
    <citation type="submission" date="2025-08" db="UniProtKB">
        <authorList>
            <consortium name="RefSeq"/>
        </authorList>
    </citation>
    <scope>IDENTIFICATION</scope>
    <source>
        <tissue evidence="20">Whole blood</tissue>
    </source>
</reference>
<dbReference type="InterPro" id="IPR014729">
    <property type="entry name" value="Rossmann-like_a/b/a_fold"/>
</dbReference>
<evidence type="ECO:0000256" key="5">
    <source>
        <dbReference type="ARBA" id="ARBA00022741"/>
    </source>
</evidence>
<dbReference type="GO" id="GO:0005524">
    <property type="term" value="F:ATP binding"/>
    <property type="evidence" value="ECO:0007669"/>
    <property type="project" value="UniProtKB-KW"/>
</dbReference>
<accession>A0A9W2VQ68</accession>
<dbReference type="CTD" id="57038"/>
<keyword evidence="8" id="KW-0809">Transit peptide</keyword>
<comment type="similarity">
    <text evidence="2 17">Belongs to the class-I aminoacyl-tRNA synthetase family.</text>
</comment>
<evidence type="ECO:0000256" key="8">
    <source>
        <dbReference type="ARBA" id="ARBA00022946"/>
    </source>
</evidence>
<dbReference type="SUPFAM" id="SSF55190">
    <property type="entry name" value="Arginyl-tRNA synthetase (ArgRS), N-terminal 'additional' domain"/>
    <property type="match status" value="1"/>
</dbReference>
<sequence>MACGFRRSIAYQLSRLLDLPPENLIKSISAVPISRKEEVADFQLSVDSLLGNNNDHSRPDIQVQATRLAEKLKCDTVVSEISTGQGTVNFKINRELLTKTVLQQVIKDGSKYGLNSELFSGLPQKKIVVEFSSPNVAKKFHVGHLRSTIIGNFIANLKEALGHQVTRINYLGDWGMQFGLLGTGFQLFGYEEKLQSNPLQHLFEVYVQVNKEAADNKNVAKSAHEFFQRLELGDMQALELWQKFRDLSIEEYVRIYKRLGVHFDEYSGESFYREKSQEVLKLLDSKGLLQKTIKGTAIVNLSGNGDPSSICTVMRSDGTSLYATRDLAAAIDRMDKYNFDTMIYVTDKGQKKHFQQVFQMLQIMGYDWAERCQHVPFGVVQGMKTRRGEVTFLEDVLNEIRSRMLQNMASIKTTKEVENPQETAERVGLAALIIQDFKGVLLSDYQFSWDRIFQSRGDTGVFLQYTHARLHSLEETFGCGYLNDFNTACLQEPQSVSILQHLLRFDEVLYRSSQDLQPRHIVSYLLTLRNAVIQVSAFQCWIHLLMELGFDFFKLRQ</sequence>
<evidence type="ECO:0000256" key="4">
    <source>
        <dbReference type="ARBA" id="ARBA00022598"/>
    </source>
</evidence>
<evidence type="ECO:0000256" key="14">
    <source>
        <dbReference type="ARBA" id="ARBA00039495"/>
    </source>
</evidence>
<evidence type="ECO:0000256" key="7">
    <source>
        <dbReference type="ARBA" id="ARBA00022917"/>
    </source>
</evidence>
<proteinExistence type="inferred from homology"/>
<gene>
    <name evidence="20" type="primary">RARS2</name>
</gene>
<dbReference type="EC" id="6.1.1.19" evidence="3"/>
<keyword evidence="5 17" id="KW-0547">Nucleotide-binding</keyword>
<dbReference type="InterPro" id="IPR001412">
    <property type="entry name" value="aa-tRNA-synth_I_CS"/>
</dbReference>
<evidence type="ECO:0000313" key="19">
    <source>
        <dbReference type="Proteomes" id="UP001165780"/>
    </source>
</evidence>
<keyword evidence="6 17" id="KW-0067">ATP-binding</keyword>
<evidence type="ECO:0000256" key="10">
    <source>
        <dbReference type="ARBA" id="ARBA00023128"/>
    </source>
</evidence>
<dbReference type="GO" id="GO:0032543">
    <property type="term" value="P:mitochondrial translation"/>
    <property type="evidence" value="ECO:0007669"/>
    <property type="project" value="TreeGrafter"/>
</dbReference>
<dbReference type="NCBIfam" id="TIGR00456">
    <property type="entry name" value="argS"/>
    <property type="match status" value="1"/>
</dbReference>
<organism evidence="19 20">
    <name type="scientific">Panthera pardus</name>
    <name type="common">Leopard</name>
    <name type="synonym">Felis pardus</name>
    <dbReference type="NCBI Taxonomy" id="9691"/>
    <lineage>
        <taxon>Eukaryota</taxon>
        <taxon>Metazoa</taxon>
        <taxon>Chordata</taxon>
        <taxon>Craniata</taxon>
        <taxon>Vertebrata</taxon>
        <taxon>Euteleostomi</taxon>
        <taxon>Mammalia</taxon>
        <taxon>Eutheria</taxon>
        <taxon>Laurasiatheria</taxon>
        <taxon>Carnivora</taxon>
        <taxon>Feliformia</taxon>
        <taxon>Felidae</taxon>
        <taxon>Pantherinae</taxon>
        <taxon>Panthera</taxon>
    </lineage>
</organism>
<dbReference type="GO" id="GO:0004814">
    <property type="term" value="F:arginine-tRNA ligase activity"/>
    <property type="evidence" value="ECO:0007669"/>
    <property type="project" value="UniProtKB-EC"/>
</dbReference>
<keyword evidence="7 17" id="KW-0648">Protein biosynthesis</keyword>
<name>A0A9W2VQ68_PANPR</name>
<keyword evidence="11" id="KW-0472">Membrane</keyword>
<comment type="subcellular location">
    <subcellularLocation>
        <location evidence="1">Mitochondrion membrane</location>
    </subcellularLocation>
</comment>
<evidence type="ECO:0000256" key="6">
    <source>
        <dbReference type="ARBA" id="ARBA00022840"/>
    </source>
</evidence>
<dbReference type="InterPro" id="IPR001278">
    <property type="entry name" value="Arg-tRNA-ligase"/>
</dbReference>
<dbReference type="SMART" id="SM00836">
    <property type="entry name" value="DALR_1"/>
    <property type="match status" value="1"/>
</dbReference>
<dbReference type="InterPro" id="IPR008909">
    <property type="entry name" value="DALR_anticod-bd"/>
</dbReference>
<evidence type="ECO:0000256" key="2">
    <source>
        <dbReference type="ARBA" id="ARBA00005594"/>
    </source>
</evidence>
<evidence type="ECO:0000256" key="17">
    <source>
        <dbReference type="RuleBase" id="RU363038"/>
    </source>
</evidence>
<evidence type="ECO:0000256" key="15">
    <source>
        <dbReference type="ARBA" id="ARBA00049339"/>
    </source>
</evidence>
<dbReference type="SUPFAM" id="SSF52374">
    <property type="entry name" value="Nucleotidylyl transferase"/>
    <property type="match status" value="1"/>
</dbReference>
<evidence type="ECO:0000256" key="16">
    <source>
        <dbReference type="ARBA" id="ARBA00049595"/>
    </source>
</evidence>
<evidence type="ECO:0000256" key="12">
    <source>
        <dbReference type="ARBA" id="ARBA00023146"/>
    </source>
</evidence>
<comment type="catalytic activity">
    <reaction evidence="15">
        <text>tRNA(Arg) + L-arginine + ATP = L-arginyl-tRNA(Arg) + AMP + diphosphate</text>
        <dbReference type="Rhea" id="RHEA:20301"/>
        <dbReference type="Rhea" id="RHEA-COMP:9658"/>
        <dbReference type="Rhea" id="RHEA-COMP:9673"/>
        <dbReference type="ChEBI" id="CHEBI:30616"/>
        <dbReference type="ChEBI" id="CHEBI:32682"/>
        <dbReference type="ChEBI" id="CHEBI:33019"/>
        <dbReference type="ChEBI" id="CHEBI:78442"/>
        <dbReference type="ChEBI" id="CHEBI:78513"/>
        <dbReference type="ChEBI" id="CHEBI:456215"/>
        <dbReference type="EC" id="6.1.1.19"/>
    </reaction>
</comment>
<dbReference type="Pfam" id="PF05746">
    <property type="entry name" value="DALR_1"/>
    <property type="match status" value="1"/>
</dbReference>
<evidence type="ECO:0000259" key="18">
    <source>
        <dbReference type="SMART" id="SM00836"/>
    </source>
</evidence>
<evidence type="ECO:0000313" key="20">
    <source>
        <dbReference type="RefSeq" id="XP_053760638.1"/>
    </source>
</evidence>
<keyword evidence="4 17" id="KW-0436">Ligase</keyword>
<protein>
    <recommendedName>
        <fullName evidence="14">Probable arginine--tRNA ligase, mitochondrial</fullName>
        <ecNumber evidence="3">6.1.1.19</ecNumber>
    </recommendedName>
    <alternativeName>
        <fullName evidence="13">Arginyl-tRNA synthetase</fullName>
    </alternativeName>
</protein>
<feature type="domain" description="DALR anticodon binding" evidence="18">
    <location>
        <begin position="463"/>
        <end position="551"/>
    </location>
</feature>
<comment type="function">
    <text evidence="16">Catalyzes the attachment of arginine to tRNA(Arg) in a two-step reaction: arginine is first activated by ATP to form Arg-AMP and then transferred to the acceptor end of tRNA(Arg).</text>
</comment>
<dbReference type="Pfam" id="PF00750">
    <property type="entry name" value="tRNA-synt_1d"/>
    <property type="match status" value="1"/>
</dbReference>
<keyword evidence="19" id="KW-1185">Reference proteome</keyword>
<dbReference type="InterPro" id="IPR009080">
    <property type="entry name" value="tRNAsynth_Ia_anticodon-bd"/>
</dbReference>
<evidence type="ECO:0000256" key="1">
    <source>
        <dbReference type="ARBA" id="ARBA00004325"/>
    </source>
</evidence>
<dbReference type="PANTHER" id="PTHR11956">
    <property type="entry name" value="ARGINYL-TRNA SYNTHETASE"/>
    <property type="match status" value="1"/>
</dbReference>
<evidence type="ECO:0000256" key="13">
    <source>
        <dbReference type="ARBA" id="ARBA00033033"/>
    </source>
</evidence>
<dbReference type="Proteomes" id="UP001165780">
    <property type="component" value="Unplaced"/>
</dbReference>
<dbReference type="Gene3D" id="3.30.1360.70">
    <property type="entry name" value="Arginyl tRNA synthetase N-terminal domain"/>
    <property type="match status" value="1"/>
</dbReference>
<dbReference type="GeneID" id="109263385"/>
<dbReference type="InterPro" id="IPR036695">
    <property type="entry name" value="Arg-tRNA-synth_N_sf"/>
</dbReference>
<dbReference type="CDD" id="cd00671">
    <property type="entry name" value="ArgRS_core"/>
    <property type="match status" value="1"/>
</dbReference>
<dbReference type="Gene3D" id="1.10.730.10">
    <property type="entry name" value="Isoleucyl-tRNA Synthetase, Domain 1"/>
    <property type="match status" value="1"/>
</dbReference>
<keyword evidence="12 17" id="KW-0030">Aminoacyl-tRNA synthetase</keyword>
<dbReference type="GO" id="GO:0031966">
    <property type="term" value="C:mitochondrial membrane"/>
    <property type="evidence" value="ECO:0007669"/>
    <property type="project" value="UniProtKB-SubCell"/>
</dbReference>
<dbReference type="SUPFAM" id="SSF47323">
    <property type="entry name" value="Anticodon-binding domain of a subclass of class I aminoacyl-tRNA synthetases"/>
    <property type="match status" value="1"/>
</dbReference>
<dbReference type="InterPro" id="IPR035684">
    <property type="entry name" value="ArgRS_core"/>
</dbReference>
<keyword evidence="10" id="KW-0496">Mitochondrion</keyword>
<evidence type="ECO:0000256" key="3">
    <source>
        <dbReference type="ARBA" id="ARBA00012837"/>
    </source>
</evidence>
<dbReference type="PRINTS" id="PR01038">
    <property type="entry name" value="TRNASYNTHARG"/>
</dbReference>